<comment type="caution">
    <text evidence="2">The sequence shown here is derived from an EMBL/GenBank/DDBJ whole genome shotgun (WGS) entry which is preliminary data.</text>
</comment>
<organism evidence="2 3">
    <name type="scientific">Colletotrichum fructicola (strain Nara gc5)</name>
    <name type="common">Anthracnose fungus</name>
    <name type="synonym">Colletotrichum gloeosporioides (strain Nara gc5)</name>
    <dbReference type="NCBI Taxonomy" id="1213859"/>
    <lineage>
        <taxon>Eukaryota</taxon>
        <taxon>Fungi</taxon>
        <taxon>Dikarya</taxon>
        <taxon>Ascomycota</taxon>
        <taxon>Pezizomycotina</taxon>
        <taxon>Sordariomycetes</taxon>
        <taxon>Hypocreomycetidae</taxon>
        <taxon>Glomerellales</taxon>
        <taxon>Glomerellaceae</taxon>
        <taxon>Colletotrichum</taxon>
        <taxon>Colletotrichum gloeosporioides species complex</taxon>
    </lineage>
</organism>
<name>A0A7J6IKP0_COLFN</name>
<dbReference type="InParanoid" id="A0A7J6IKP0"/>
<feature type="region of interest" description="Disordered" evidence="1">
    <location>
        <begin position="42"/>
        <end position="77"/>
    </location>
</feature>
<evidence type="ECO:0000256" key="1">
    <source>
        <dbReference type="SAM" id="MobiDB-lite"/>
    </source>
</evidence>
<feature type="region of interest" description="Disordered" evidence="1">
    <location>
        <begin position="275"/>
        <end position="298"/>
    </location>
</feature>
<sequence length="316" mass="33481">MSRRQISPALRAAHPPYTPDSLLEPTTGRRFRSQIACMDFSNNDIPLDAQPSSPPGAAVNTRPQAPAPGSVGLAPSDVSVADPITQQDQPASPLVAASAPADRNDAAAAGLYQCPHCQRREMKPSIGCSTVPSPLRTNNNNSSYAAHQELAPPQQPACLSTAASGLETLRERTEAENGRPATLTTWRAGLVPDPAHVIHEISAYRWFATTSPISTTTGRGVYAPETGSVTGPEPGSQPVLDFYAGSSLGLYVVSSGPFEPFEPFAPFEPPGPIEPFELFKQPSLGGTNTADSRRWPWPADDAVETIQHATGSRRGP</sequence>
<feature type="region of interest" description="Disordered" evidence="1">
    <location>
        <begin position="1"/>
        <end position="26"/>
    </location>
</feature>
<dbReference type="OrthoDB" id="10018191at2759"/>
<accession>A0A7J6IKP0</accession>
<keyword evidence="3" id="KW-1185">Reference proteome</keyword>
<dbReference type="Proteomes" id="UP000011096">
    <property type="component" value="Unassembled WGS sequence"/>
</dbReference>
<evidence type="ECO:0000313" key="3">
    <source>
        <dbReference type="Proteomes" id="UP000011096"/>
    </source>
</evidence>
<dbReference type="RefSeq" id="XP_066007585.1">
    <property type="nucleotide sequence ID" value="XM_066152830.1"/>
</dbReference>
<proteinExistence type="predicted"/>
<dbReference type="EMBL" id="ANPB02000008">
    <property type="protein sequence ID" value="KAF4477330.1"/>
    <property type="molecule type" value="Genomic_DNA"/>
</dbReference>
<reference evidence="2 3" key="1">
    <citation type="submission" date="2012-08" db="EMBL/GenBank/DDBJ databases">
        <authorList>
            <person name="Gan P.H.P."/>
            <person name="Ikeda K."/>
            <person name="Irieda H."/>
            <person name="Narusaka M."/>
            <person name="O'Connell R.J."/>
            <person name="Narusaka Y."/>
            <person name="Takano Y."/>
            <person name="Kubo Y."/>
            <person name="Shirasu K."/>
        </authorList>
    </citation>
    <scope>NUCLEOTIDE SEQUENCE [LARGE SCALE GENOMIC DNA]</scope>
    <source>
        <strain evidence="2 3">Nara gc5</strain>
    </source>
</reference>
<dbReference type="AlphaFoldDB" id="A0A7J6IKP0"/>
<protein>
    <submittedName>
        <fullName evidence="2">Uncharacterized protein</fullName>
    </submittedName>
</protein>
<reference evidence="2 3" key="2">
    <citation type="submission" date="2020-04" db="EMBL/GenBank/DDBJ databases">
        <title>Genome sequencing and assembly of multiple isolates from the Colletotrichum gloeosporioides species complex.</title>
        <authorList>
            <person name="Gan P."/>
            <person name="Shirasu K."/>
        </authorList>
    </citation>
    <scope>NUCLEOTIDE SEQUENCE [LARGE SCALE GENOMIC DNA]</scope>
    <source>
        <strain evidence="2 3">Nara gc5</strain>
    </source>
</reference>
<evidence type="ECO:0000313" key="2">
    <source>
        <dbReference type="EMBL" id="KAF4477330.1"/>
    </source>
</evidence>
<dbReference type="GeneID" id="43612363"/>
<gene>
    <name evidence="2" type="ORF">CGGC5_v013066</name>
</gene>